<dbReference type="EMBL" id="JAAAJB010001163">
    <property type="protein sequence ID" value="KAG0248802.1"/>
    <property type="molecule type" value="Genomic_DNA"/>
</dbReference>
<dbReference type="GO" id="GO:0043291">
    <property type="term" value="C:RAVE complex"/>
    <property type="evidence" value="ECO:0007669"/>
    <property type="project" value="TreeGrafter"/>
</dbReference>
<sequence length="216" mass="23811">MVRPGKIHFDSFGQKFGATDPFLTLQCHNKIARDFCFLGSSSVLATTGHSVDNKNVSLWDTLLPEAKACTQSYKVHDQGGGGGGYSIAFSKRHQLVVSGGRHGEIAIFDVRQSRLLHTLHAHEMHVRSLYMDDEAGFFCSGAGEGDMKVWSLSTFEQLCSFENLQARNRFQLQTFDRIPVKAYGVAQISASKDSLYTCEPSGFVRARKKGAALLSL</sequence>
<dbReference type="OrthoDB" id="342131at2759"/>
<name>A0A9P6TVD1_9FUNG</name>
<dbReference type="Gene3D" id="2.130.10.10">
    <property type="entry name" value="YVTN repeat-like/Quinoprotein amine dehydrogenase"/>
    <property type="match status" value="1"/>
</dbReference>
<dbReference type="InterPro" id="IPR036322">
    <property type="entry name" value="WD40_repeat_dom_sf"/>
</dbReference>
<proteinExistence type="predicted"/>
<dbReference type="PANTHER" id="PTHR13950">
    <property type="entry name" value="RABCONNECTIN-RELATED"/>
    <property type="match status" value="1"/>
</dbReference>
<dbReference type="SMART" id="SM00320">
    <property type="entry name" value="WD40"/>
    <property type="match status" value="3"/>
</dbReference>
<dbReference type="InterPro" id="IPR052208">
    <property type="entry name" value="DmX-like/RAVE_component"/>
</dbReference>
<dbReference type="AlphaFoldDB" id="A0A9P6TVD1"/>
<protein>
    <submittedName>
        <fullName evidence="2">DmX-like protein 1</fullName>
    </submittedName>
</protein>
<dbReference type="InterPro" id="IPR015943">
    <property type="entry name" value="WD40/YVTN_repeat-like_dom_sf"/>
</dbReference>
<dbReference type="SUPFAM" id="SSF50978">
    <property type="entry name" value="WD40 repeat-like"/>
    <property type="match status" value="1"/>
</dbReference>
<accession>A0A9P6TVD1</accession>
<evidence type="ECO:0000313" key="2">
    <source>
        <dbReference type="EMBL" id="KAG0248802.1"/>
    </source>
</evidence>
<keyword evidence="1" id="KW-0853">WD repeat</keyword>
<dbReference type="InterPro" id="IPR001680">
    <property type="entry name" value="WD40_rpt"/>
</dbReference>
<dbReference type="PROSITE" id="PS50082">
    <property type="entry name" value="WD_REPEATS_2"/>
    <property type="match status" value="1"/>
</dbReference>
<evidence type="ECO:0000256" key="1">
    <source>
        <dbReference type="PROSITE-ProRule" id="PRU00221"/>
    </source>
</evidence>
<dbReference type="Pfam" id="PF00400">
    <property type="entry name" value="WD40"/>
    <property type="match status" value="1"/>
</dbReference>
<evidence type="ECO:0000313" key="3">
    <source>
        <dbReference type="Proteomes" id="UP000807716"/>
    </source>
</evidence>
<dbReference type="PANTHER" id="PTHR13950:SF9">
    <property type="entry name" value="RABCONNECTIN-3A"/>
    <property type="match status" value="1"/>
</dbReference>
<reference evidence="2" key="1">
    <citation type="journal article" date="2020" name="Fungal Divers.">
        <title>Resolving the Mortierellaceae phylogeny through synthesis of multi-gene phylogenetics and phylogenomics.</title>
        <authorList>
            <person name="Vandepol N."/>
            <person name="Liber J."/>
            <person name="Desiro A."/>
            <person name="Na H."/>
            <person name="Kennedy M."/>
            <person name="Barry K."/>
            <person name="Grigoriev I.V."/>
            <person name="Miller A.N."/>
            <person name="O'Donnell K."/>
            <person name="Stajich J.E."/>
            <person name="Bonito G."/>
        </authorList>
    </citation>
    <scope>NUCLEOTIDE SEQUENCE</scope>
    <source>
        <strain evidence="2">BC1065</strain>
    </source>
</reference>
<gene>
    <name evidence="2" type="primary">DMXL1</name>
    <name evidence="2" type="ORF">DFQ27_000626</name>
</gene>
<feature type="repeat" description="WD" evidence="1">
    <location>
        <begin position="119"/>
        <end position="160"/>
    </location>
</feature>
<comment type="caution">
    <text evidence="2">The sequence shown here is derived from an EMBL/GenBank/DDBJ whole genome shotgun (WGS) entry which is preliminary data.</text>
</comment>
<organism evidence="2 3">
    <name type="scientific">Actinomortierella ambigua</name>
    <dbReference type="NCBI Taxonomy" id="1343610"/>
    <lineage>
        <taxon>Eukaryota</taxon>
        <taxon>Fungi</taxon>
        <taxon>Fungi incertae sedis</taxon>
        <taxon>Mucoromycota</taxon>
        <taxon>Mortierellomycotina</taxon>
        <taxon>Mortierellomycetes</taxon>
        <taxon>Mortierellales</taxon>
        <taxon>Mortierellaceae</taxon>
        <taxon>Actinomortierella</taxon>
    </lineage>
</organism>
<dbReference type="GO" id="GO:0007035">
    <property type="term" value="P:vacuolar acidification"/>
    <property type="evidence" value="ECO:0007669"/>
    <property type="project" value="TreeGrafter"/>
</dbReference>
<keyword evidence="3" id="KW-1185">Reference proteome</keyword>
<dbReference type="Proteomes" id="UP000807716">
    <property type="component" value="Unassembled WGS sequence"/>
</dbReference>